<feature type="compositionally biased region" description="Basic and acidic residues" evidence="1">
    <location>
        <begin position="83"/>
        <end position="93"/>
    </location>
</feature>
<proteinExistence type="predicted"/>
<feature type="compositionally biased region" description="Polar residues" evidence="1">
    <location>
        <begin position="150"/>
        <end position="167"/>
    </location>
</feature>
<accession>A0A086TCK0</accession>
<dbReference type="PANTHER" id="PTHR39609:SF1">
    <property type="entry name" value="RFEG"/>
    <property type="match status" value="1"/>
</dbReference>
<feature type="compositionally biased region" description="Basic and acidic residues" evidence="1">
    <location>
        <begin position="351"/>
        <end position="370"/>
    </location>
</feature>
<dbReference type="OrthoDB" id="4146887at2759"/>
<sequence length="370" mass="41375">MSRQQSRPQVTPPTLTRRNEYFLHRNGIDREVISADICRYLGNDALVRPGRWEDPQTGQVAEGYYITAYRELTKAMIEDLQRDSEEWDKERRGQTSTARYNTSGGSFVSRDATGAPARRLSNSPIGQYRLSKTHHDRQNYGPSEVEHQQHSFGTSSPIGSGVVTTNYDKQRLEDRRLFEEAQRRKDERVIYEEMQRQQHQQHNSNSGGHLGHQPQPSPQIYYHTGAHMTTPNAPPPDYSNDYPNEYAGNRMSAPAPPQQPIYASSAPAPAGYTATTYAPFPAQTASQTNGQPYPNMAPPASLVGRVSPATQGPQQSQGYATQGQQPYGNASISRSSVPPPAPPPSSGTNKRRSDLDDDRYPPTDRHARRR</sequence>
<feature type="region of interest" description="Disordered" evidence="1">
    <location>
        <begin position="83"/>
        <end position="167"/>
    </location>
</feature>
<organism evidence="2 3">
    <name type="scientific">Hapsidospora chrysogenum (strain ATCC 11550 / CBS 779.69 / DSM 880 / IAM 14645 / JCM 23072 / IMI 49137)</name>
    <name type="common">Acremonium chrysogenum</name>
    <dbReference type="NCBI Taxonomy" id="857340"/>
    <lineage>
        <taxon>Eukaryota</taxon>
        <taxon>Fungi</taxon>
        <taxon>Dikarya</taxon>
        <taxon>Ascomycota</taxon>
        <taxon>Pezizomycotina</taxon>
        <taxon>Sordariomycetes</taxon>
        <taxon>Hypocreomycetidae</taxon>
        <taxon>Hypocreales</taxon>
        <taxon>Bionectriaceae</taxon>
        <taxon>Hapsidospora</taxon>
    </lineage>
</organism>
<feature type="compositionally biased region" description="Low complexity" evidence="1">
    <location>
        <begin position="197"/>
        <end position="207"/>
    </location>
</feature>
<protein>
    <submittedName>
        <fullName evidence="2">Uncharacterized protein</fullName>
    </submittedName>
</protein>
<evidence type="ECO:0000313" key="2">
    <source>
        <dbReference type="EMBL" id="KFH47082.1"/>
    </source>
</evidence>
<feature type="compositionally biased region" description="Polar residues" evidence="1">
    <location>
        <begin position="94"/>
        <end position="106"/>
    </location>
</feature>
<comment type="caution">
    <text evidence="2">The sequence shown here is derived from an EMBL/GenBank/DDBJ whole genome shotgun (WGS) entry which is preliminary data.</text>
</comment>
<reference evidence="3" key="1">
    <citation type="journal article" date="2014" name="Genome Announc.">
        <title>Genome sequence and annotation of Acremonium chrysogenum, producer of the beta-lactam antibiotic cephalosporin C.</title>
        <authorList>
            <person name="Terfehr D."/>
            <person name="Dahlmann T.A."/>
            <person name="Specht T."/>
            <person name="Zadra I."/>
            <person name="Kuernsteiner H."/>
            <person name="Kueck U."/>
        </authorList>
    </citation>
    <scope>NUCLEOTIDE SEQUENCE [LARGE SCALE GENOMIC DNA]</scope>
    <source>
        <strain evidence="3">ATCC 11550 / CBS 779.69 / DSM 880 / IAM 14645 / JCM 23072 / IMI 49137</strain>
    </source>
</reference>
<evidence type="ECO:0000313" key="3">
    <source>
        <dbReference type="Proteomes" id="UP000029964"/>
    </source>
</evidence>
<feature type="region of interest" description="Disordered" evidence="1">
    <location>
        <begin position="194"/>
        <end position="370"/>
    </location>
</feature>
<dbReference type="Proteomes" id="UP000029964">
    <property type="component" value="Unassembled WGS sequence"/>
</dbReference>
<name>A0A086TCK0_HAPC1</name>
<dbReference type="HOGENOM" id="CLU_037532_0_0_1"/>
<feature type="compositionally biased region" description="Low complexity" evidence="1">
    <location>
        <begin position="314"/>
        <end position="336"/>
    </location>
</feature>
<dbReference type="STRING" id="857340.A0A086TCK0"/>
<dbReference type="EMBL" id="JPKY01000013">
    <property type="protein sequence ID" value="KFH47082.1"/>
    <property type="molecule type" value="Genomic_DNA"/>
</dbReference>
<gene>
    <name evidence="2" type="ORF">ACRE_020690</name>
</gene>
<dbReference type="AlphaFoldDB" id="A0A086TCK0"/>
<feature type="compositionally biased region" description="Low complexity" evidence="1">
    <location>
        <begin position="260"/>
        <end position="285"/>
    </location>
</feature>
<keyword evidence="3" id="KW-1185">Reference proteome</keyword>
<dbReference type="PANTHER" id="PTHR39609">
    <property type="entry name" value="RFEG-RELATED"/>
    <property type="match status" value="1"/>
</dbReference>
<evidence type="ECO:0000256" key="1">
    <source>
        <dbReference type="SAM" id="MobiDB-lite"/>
    </source>
</evidence>